<protein>
    <submittedName>
        <fullName evidence="16">TonB-dependent receptor</fullName>
    </submittedName>
</protein>
<evidence type="ECO:0000256" key="5">
    <source>
        <dbReference type="ARBA" id="ARBA00022692"/>
    </source>
</evidence>
<feature type="domain" description="TonB-dependent receptor-like beta-barrel" evidence="14">
    <location>
        <begin position="309"/>
        <end position="741"/>
    </location>
</feature>
<sequence length="777" mass="84058">MSVGKRKLAFVSGVSSLVIAAASPVQAQDGDAAAANTANNENVIIVSAEFRETNLQETPLAITALSSDALESRSLGNVADVGRSVPSVTLRMASAGYGKSTQAYIRGIGQSDFNFALEPAVGFYVDDVYHASLFGSVFDLLDLQRVEILRGPQGTLFGKNSIGGAVRLISQKPTNDLEASVQGTYGSYERLDLRGMVNLPLIDDTLALRVSAASKQRDGYVDRVDFACAHPDQAGNVQPTVTSGDCKVGTLGGESVRAGRAALRWTPDAPLEVNLTAEIMRDSSEGAADSLITIRPTAALNTYNANKLVPTYGIPFDTRFATDPYVTYASFRDLSNGRQVPATNTMNSDSFSGEVKLDLSDSMVLRSITAHQRFSGRFTQNADNSPLPLALTDNNVSFRQFTQELRLQGEALDGLLEWTTGAFYFESKAKIGGGVSLPASGANGIVFDQNDQIEGKNKSAFVHVIAHPSDRLSLTAGLRYSDESKSYRFDRTNQPSGTPFFAGGAFTAPEATFDRFDYKLGADYQWTNDLMTYAQYSTGFKGGGINPRPFTPAAAVPFGPETLDAYEIGLKSEFFDRLVRLNLAAYYSDYTNMQLSANGMDNLNNPSIIIANVGSATIQGIEAELTLYPAPGFTIETSGSYTDFKINDLGAADGVSGGPTLDSKAPGTPEWKFSLGAQYTFDIDGFGAITPRFDLYYQSKIFNEYTNNALAVEPGYALANARITYDSPNEDWSLALGITNLFNEFYYVNRFIQAGGHTYTGQPSRPREWSLTLKRDF</sequence>
<keyword evidence="16" id="KW-0675">Receptor</keyword>
<evidence type="ECO:0000313" key="17">
    <source>
        <dbReference type="Proteomes" id="UP000265366"/>
    </source>
</evidence>
<keyword evidence="2 11" id="KW-0813">Transport</keyword>
<keyword evidence="8 12" id="KW-0798">TonB box</keyword>
<reference evidence="16 17" key="1">
    <citation type="submission" date="2018-08" db="EMBL/GenBank/DDBJ databases">
        <title>Erythrobacter zhengii sp.nov., a bacterium isolated from deep-sea sediment.</title>
        <authorList>
            <person name="Fang C."/>
            <person name="Wu Y.-H."/>
            <person name="Sun C."/>
            <person name="Wang H."/>
            <person name="Cheng H."/>
            <person name="Meng F.-X."/>
            <person name="Wang C.-S."/>
            <person name="Xu X.-W."/>
        </authorList>
    </citation>
    <scope>NUCLEOTIDE SEQUENCE [LARGE SCALE GENOMIC DNA]</scope>
    <source>
        <strain evidence="16 17">CCTCC AB 2015396</strain>
    </source>
</reference>
<comment type="caution">
    <text evidence="16">The sequence shown here is derived from an EMBL/GenBank/DDBJ whole genome shotgun (WGS) entry which is preliminary data.</text>
</comment>
<dbReference type="PANTHER" id="PTHR32552">
    <property type="entry name" value="FERRICHROME IRON RECEPTOR-RELATED"/>
    <property type="match status" value="1"/>
</dbReference>
<comment type="subcellular location">
    <subcellularLocation>
        <location evidence="1 11">Cell outer membrane</location>
        <topology evidence="1 11">Multi-pass membrane protein</topology>
    </subcellularLocation>
</comment>
<name>A0A3A1P2T8_9SPHN</name>
<dbReference type="GO" id="GO:0009279">
    <property type="term" value="C:cell outer membrane"/>
    <property type="evidence" value="ECO:0007669"/>
    <property type="project" value="UniProtKB-SubCell"/>
</dbReference>
<dbReference type="InterPro" id="IPR012910">
    <property type="entry name" value="Plug_dom"/>
</dbReference>
<evidence type="ECO:0000256" key="6">
    <source>
        <dbReference type="ARBA" id="ARBA00023004"/>
    </source>
</evidence>
<dbReference type="PANTHER" id="PTHR32552:SF81">
    <property type="entry name" value="TONB-DEPENDENT OUTER MEMBRANE RECEPTOR"/>
    <property type="match status" value="1"/>
</dbReference>
<evidence type="ECO:0000313" key="16">
    <source>
        <dbReference type="EMBL" id="RIV80110.1"/>
    </source>
</evidence>
<dbReference type="SUPFAM" id="SSF56935">
    <property type="entry name" value="Porins"/>
    <property type="match status" value="1"/>
</dbReference>
<evidence type="ECO:0000256" key="2">
    <source>
        <dbReference type="ARBA" id="ARBA00022448"/>
    </source>
</evidence>
<keyword evidence="7" id="KW-0406">Ion transport</keyword>
<accession>A0A3A1P2T8</accession>
<evidence type="ECO:0000256" key="10">
    <source>
        <dbReference type="ARBA" id="ARBA00023237"/>
    </source>
</evidence>
<evidence type="ECO:0000259" key="14">
    <source>
        <dbReference type="Pfam" id="PF00593"/>
    </source>
</evidence>
<evidence type="ECO:0000256" key="3">
    <source>
        <dbReference type="ARBA" id="ARBA00022452"/>
    </source>
</evidence>
<keyword evidence="13" id="KW-0732">Signal</keyword>
<keyword evidence="3 11" id="KW-1134">Transmembrane beta strand</keyword>
<dbReference type="OrthoDB" id="127311at2"/>
<evidence type="ECO:0000256" key="12">
    <source>
        <dbReference type="RuleBase" id="RU003357"/>
    </source>
</evidence>
<evidence type="ECO:0000256" key="11">
    <source>
        <dbReference type="PROSITE-ProRule" id="PRU01360"/>
    </source>
</evidence>
<dbReference type="InterPro" id="IPR039426">
    <property type="entry name" value="TonB-dep_rcpt-like"/>
</dbReference>
<keyword evidence="5 11" id="KW-0812">Transmembrane</keyword>
<comment type="similarity">
    <text evidence="11 12">Belongs to the TonB-dependent receptor family.</text>
</comment>
<evidence type="ECO:0000256" key="8">
    <source>
        <dbReference type="ARBA" id="ARBA00023077"/>
    </source>
</evidence>
<dbReference type="EMBL" id="QXFM01000144">
    <property type="protein sequence ID" value="RIV80110.1"/>
    <property type="molecule type" value="Genomic_DNA"/>
</dbReference>
<evidence type="ECO:0000256" key="7">
    <source>
        <dbReference type="ARBA" id="ARBA00023065"/>
    </source>
</evidence>
<evidence type="ECO:0000256" key="9">
    <source>
        <dbReference type="ARBA" id="ARBA00023136"/>
    </source>
</evidence>
<keyword evidence="10 11" id="KW-0998">Cell outer membrane</keyword>
<dbReference type="AlphaFoldDB" id="A0A3A1P2T8"/>
<proteinExistence type="inferred from homology"/>
<organism evidence="16 17">
    <name type="scientific">Aurantiacibacter xanthus</name>
    <dbReference type="NCBI Taxonomy" id="1784712"/>
    <lineage>
        <taxon>Bacteria</taxon>
        <taxon>Pseudomonadati</taxon>
        <taxon>Pseudomonadota</taxon>
        <taxon>Alphaproteobacteria</taxon>
        <taxon>Sphingomonadales</taxon>
        <taxon>Erythrobacteraceae</taxon>
        <taxon>Aurantiacibacter</taxon>
    </lineage>
</organism>
<feature type="domain" description="TonB-dependent receptor plug" evidence="15">
    <location>
        <begin position="55"/>
        <end position="165"/>
    </location>
</feature>
<dbReference type="Pfam" id="PF07715">
    <property type="entry name" value="Plug"/>
    <property type="match status" value="1"/>
</dbReference>
<evidence type="ECO:0000256" key="1">
    <source>
        <dbReference type="ARBA" id="ARBA00004571"/>
    </source>
</evidence>
<dbReference type="GO" id="GO:0006826">
    <property type="term" value="P:iron ion transport"/>
    <property type="evidence" value="ECO:0007669"/>
    <property type="project" value="UniProtKB-KW"/>
</dbReference>
<dbReference type="InterPro" id="IPR000531">
    <property type="entry name" value="Beta-barrel_TonB"/>
</dbReference>
<feature type="chain" id="PRO_5017339882" evidence="13">
    <location>
        <begin position="28"/>
        <end position="777"/>
    </location>
</feature>
<dbReference type="Gene3D" id="2.40.170.20">
    <property type="entry name" value="TonB-dependent receptor, beta-barrel domain"/>
    <property type="match status" value="1"/>
</dbReference>
<dbReference type="CDD" id="cd01347">
    <property type="entry name" value="ligand_gated_channel"/>
    <property type="match status" value="1"/>
</dbReference>
<dbReference type="InterPro" id="IPR036942">
    <property type="entry name" value="Beta-barrel_TonB_sf"/>
</dbReference>
<dbReference type="RefSeq" id="WP_119594871.1">
    <property type="nucleotide sequence ID" value="NZ_QXFM01000144.1"/>
</dbReference>
<keyword evidence="9 11" id="KW-0472">Membrane</keyword>
<feature type="signal peptide" evidence="13">
    <location>
        <begin position="1"/>
        <end position="27"/>
    </location>
</feature>
<gene>
    <name evidence="16" type="ORF">D2V17_19850</name>
</gene>
<evidence type="ECO:0000256" key="4">
    <source>
        <dbReference type="ARBA" id="ARBA00022496"/>
    </source>
</evidence>
<dbReference type="PROSITE" id="PS52016">
    <property type="entry name" value="TONB_DEPENDENT_REC_3"/>
    <property type="match status" value="1"/>
</dbReference>
<dbReference type="Pfam" id="PF00593">
    <property type="entry name" value="TonB_dep_Rec_b-barrel"/>
    <property type="match status" value="1"/>
</dbReference>
<dbReference type="Proteomes" id="UP000265366">
    <property type="component" value="Unassembled WGS sequence"/>
</dbReference>
<keyword evidence="6" id="KW-0408">Iron</keyword>
<evidence type="ECO:0000256" key="13">
    <source>
        <dbReference type="SAM" id="SignalP"/>
    </source>
</evidence>
<keyword evidence="17" id="KW-1185">Reference proteome</keyword>
<keyword evidence="4" id="KW-0410">Iron transport</keyword>
<evidence type="ECO:0000259" key="15">
    <source>
        <dbReference type="Pfam" id="PF07715"/>
    </source>
</evidence>